<reference evidence="2" key="1">
    <citation type="journal article" date="2023" name="DNA Res.">
        <title>Chromosome-level genome assembly of Phrynocephalus forsythii using third-generation DNA sequencing and Hi-C analysis.</title>
        <authorList>
            <person name="Qi Y."/>
            <person name="Zhao W."/>
            <person name="Zhao Y."/>
            <person name="Niu C."/>
            <person name="Cao S."/>
            <person name="Zhang Y."/>
        </authorList>
    </citation>
    <scope>NUCLEOTIDE SEQUENCE</scope>
    <source>
        <tissue evidence="2">Muscle</tissue>
    </source>
</reference>
<gene>
    <name evidence="2" type="ORF">JRQ81_003648</name>
</gene>
<sequence length="204" mass="22928">MLVPTNPTSTNPMYFGFDSQQWFVCDPSQANSLYRTQQPAEPSQDSSYDLSSAPSESEDEESRVLSSPDSDVEEKSPPSSFHSLRDNDNFVLKMAASLNIPIHHPAPRNSDHLFDQIDSDALAPVPLSVIPSFLLMMCLCDVVYPVHFRQTLQDGCPSEVFIGIQQGGSLLCFTMTTLHPHLYMWLHKDHSNNYIYSHLPNQPI</sequence>
<keyword evidence="3" id="KW-1185">Reference proteome</keyword>
<dbReference type="Proteomes" id="UP001142489">
    <property type="component" value="Unassembled WGS sequence"/>
</dbReference>
<feature type="compositionally biased region" description="Polar residues" evidence="1">
    <location>
        <begin position="33"/>
        <end position="50"/>
    </location>
</feature>
<proteinExistence type="predicted"/>
<accession>A0A9Q0XL10</accession>
<evidence type="ECO:0000256" key="1">
    <source>
        <dbReference type="SAM" id="MobiDB-lite"/>
    </source>
</evidence>
<protein>
    <submittedName>
        <fullName evidence="2">Uncharacterized protein</fullName>
    </submittedName>
</protein>
<feature type="region of interest" description="Disordered" evidence="1">
    <location>
        <begin position="33"/>
        <end position="84"/>
    </location>
</feature>
<name>A0A9Q0XL10_9SAUR</name>
<organism evidence="2 3">
    <name type="scientific">Phrynocephalus forsythii</name>
    <dbReference type="NCBI Taxonomy" id="171643"/>
    <lineage>
        <taxon>Eukaryota</taxon>
        <taxon>Metazoa</taxon>
        <taxon>Chordata</taxon>
        <taxon>Craniata</taxon>
        <taxon>Vertebrata</taxon>
        <taxon>Euteleostomi</taxon>
        <taxon>Lepidosauria</taxon>
        <taxon>Squamata</taxon>
        <taxon>Bifurcata</taxon>
        <taxon>Unidentata</taxon>
        <taxon>Episquamata</taxon>
        <taxon>Toxicofera</taxon>
        <taxon>Iguania</taxon>
        <taxon>Acrodonta</taxon>
        <taxon>Agamidae</taxon>
        <taxon>Agaminae</taxon>
        <taxon>Phrynocephalus</taxon>
    </lineage>
</organism>
<evidence type="ECO:0000313" key="2">
    <source>
        <dbReference type="EMBL" id="KAJ7317486.1"/>
    </source>
</evidence>
<dbReference type="AlphaFoldDB" id="A0A9Q0XL10"/>
<dbReference type="EMBL" id="JAPFRF010000011">
    <property type="protein sequence ID" value="KAJ7317486.1"/>
    <property type="molecule type" value="Genomic_DNA"/>
</dbReference>
<evidence type="ECO:0000313" key="3">
    <source>
        <dbReference type="Proteomes" id="UP001142489"/>
    </source>
</evidence>
<comment type="caution">
    <text evidence="2">The sequence shown here is derived from an EMBL/GenBank/DDBJ whole genome shotgun (WGS) entry which is preliminary data.</text>
</comment>